<evidence type="ECO:0000256" key="1">
    <source>
        <dbReference type="SAM" id="MobiDB-lite"/>
    </source>
</evidence>
<protein>
    <submittedName>
        <fullName evidence="2">Uncharacterized protein</fullName>
    </submittedName>
</protein>
<comment type="caution">
    <text evidence="2">The sequence shown here is derived from an EMBL/GenBank/DDBJ whole genome shotgun (WGS) entry which is preliminary data.</text>
</comment>
<name>A0ABR4ZKL0_9NOCA</name>
<gene>
    <name evidence="2" type="ORF">FG87_05180</name>
</gene>
<feature type="region of interest" description="Disordered" evidence="1">
    <location>
        <begin position="1"/>
        <end position="25"/>
    </location>
</feature>
<dbReference type="EMBL" id="JNFP01000005">
    <property type="protein sequence ID" value="KIA65859.1"/>
    <property type="molecule type" value="Genomic_DNA"/>
</dbReference>
<reference evidence="2 3" key="1">
    <citation type="journal article" date="2014" name="Int. J. Syst. Evol. Microbiol.">
        <title>Nocardia vulneris sp. nov., isolated from wounds of human patients in North America.</title>
        <authorList>
            <person name="Lasker B.A."/>
            <person name="Bell M."/>
            <person name="Klenk H.P."/>
            <person name="Sproer C."/>
            <person name="Schumann C."/>
            <person name="Schumann P."/>
            <person name="Brown J.M."/>
        </authorList>
    </citation>
    <scope>NUCLEOTIDE SEQUENCE [LARGE SCALE GENOMIC DNA]</scope>
    <source>
        <strain evidence="2 3">W9851</strain>
    </source>
</reference>
<sequence>MSPQRSPDAAGTPAAPTKLPSREDATVDARDYQQEGYYYFQSPSKNIKCGFIESNGLGTGCQLKNATVIPAELPDCGKRPDRAVAAQVVGGEGKYLCLNQGVFVGPPIEGGSEGGGKVLAYGETIVVKGTACTSSEAGIQCSQAGHGFFIAADKQSLF</sequence>
<keyword evidence="3" id="KW-1185">Reference proteome</keyword>
<dbReference type="Proteomes" id="UP000031364">
    <property type="component" value="Unassembled WGS sequence"/>
</dbReference>
<proteinExistence type="predicted"/>
<evidence type="ECO:0000313" key="2">
    <source>
        <dbReference type="EMBL" id="KIA65859.1"/>
    </source>
</evidence>
<evidence type="ECO:0000313" key="3">
    <source>
        <dbReference type="Proteomes" id="UP000031364"/>
    </source>
</evidence>
<accession>A0ABR4ZKL0</accession>
<dbReference type="Pfam" id="PF20341">
    <property type="entry name" value="DUF6636"/>
    <property type="match status" value="1"/>
</dbReference>
<organism evidence="2 3">
    <name type="scientific">Nocardia vulneris</name>
    <dbReference type="NCBI Taxonomy" id="1141657"/>
    <lineage>
        <taxon>Bacteria</taxon>
        <taxon>Bacillati</taxon>
        <taxon>Actinomycetota</taxon>
        <taxon>Actinomycetes</taxon>
        <taxon>Mycobacteriales</taxon>
        <taxon>Nocardiaceae</taxon>
        <taxon>Nocardia</taxon>
    </lineage>
</organism>
<dbReference type="InterPro" id="IPR046576">
    <property type="entry name" value="DUF6636"/>
</dbReference>